<feature type="disulfide bond" evidence="2">
    <location>
        <begin position="162"/>
        <end position="177"/>
    </location>
</feature>
<comment type="caution">
    <text evidence="4">The sequence shown here is derived from an EMBL/GenBank/DDBJ whole genome shotgun (WGS) entry which is preliminary data.</text>
</comment>
<reference evidence="4 5" key="1">
    <citation type="journal article" date="2023" name="Arcadia Sci">
        <title>De novo assembly of a long-read Amblyomma americanum tick genome.</title>
        <authorList>
            <person name="Chou S."/>
            <person name="Poskanzer K.E."/>
            <person name="Rollins M."/>
            <person name="Thuy-Boun P.S."/>
        </authorList>
    </citation>
    <scope>NUCLEOTIDE SEQUENCE [LARGE SCALE GENOMIC DNA]</scope>
    <source>
        <strain evidence="4">F_SG_1</strain>
        <tissue evidence="4">Salivary glands</tissue>
    </source>
</reference>
<keyword evidence="1 2" id="KW-1015">Disulfide bond</keyword>
<feature type="region of interest" description="Disordered" evidence="3">
    <location>
        <begin position="326"/>
        <end position="413"/>
    </location>
</feature>
<evidence type="ECO:0000313" key="5">
    <source>
        <dbReference type="Proteomes" id="UP001321473"/>
    </source>
</evidence>
<feature type="disulfide bond" evidence="2">
    <location>
        <begin position="150"/>
        <end position="168"/>
    </location>
</feature>
<dbReference type="SMART" id="SM00192">
    <property type="entry name" value="LDLa"/>
    <property type="match status" value="1"/>
</dbReference>
<keyword evidence="5" id="KW-1185">Reference proteome</keyword>
<evidence type="ECO:0000256" key="1">
    <source>
        <dbReference type="ARBA" id="ARBA00023157"/>
    </source>
</evidence>
<feature type="region of interest" description="Disordered" evidence="3">
    <location>
        <begin position="267"/>
        <end position="305"/>
    </location>
</feature>
<dbReference type="AlphaFoldDB" id="A0AAQ4EH86"/>
<feature type="compositionally biased region" description="Polar residues" evidence="3">
    <location>
        <begin position="616"/>
        <end position="628"/>
    </location>
</feature>
<name>A0AAQ4EH86_AMBAM</name>
<dbReference type="SUPFAM" id="SSF57424">
    <property type="entry name" value="LDL receptor-like module"/>
    <property type="match status" value="1"/>
</dbReference>
<gene>
    <name evidence="4" type="ORF">V5799_011455</name>
</gene>
<evidence type="ECO:0008006" key="6">
    <source>
        <dbReference type="Google" id="ProtNLM"/>
    </source>
</evidence>
<dbReference type="InterPro" id="IPR023415">
    <property type="entry name" value="LDLR_class-A_CS"/>
</dbReference>
<dbReference type="InterPro" id="IPR042333">
    <property type="entry name" value="LRAD2/Mig-13-like"/>
</dbReference>
<dbReference type="Proteomes" id="UP001321473">
    <property type="component" value="Unassembled WGS sequence"/>
</dbReference>
<feature type="region of interest" description="Disordered" evidence="3">
    <location>
        <begin position="656"/>
        <end position="692"/>
    </location>
</feature>
<evidence type="ECO:0000256" key="3">
    <source>
        <dbReference type="SAM" id="MobiDB-lite"/>
    </source>
</evidence>
<proteinExistence type="predicted"/>
<dbReference type="InterPro" id="IPR036055">
    <property type="entry name" value="LDL_receptor-like_sf"/>
</dbReference>
<dbReference type="PROSITE" id="PS01209">
    <property type="entry name" value="LDLRA_1"/>
    <property type="match status" value="1"/>
</dbReference>
<sequence>MCACADYMTDFCNAGQKPLPVHLSLHSDQAGVVLYSHRRNSTPRASICHLPFQVETAAKFVLSFRFFDTVSDSFICFMYLELVSTTETTDLLCGKDYTGTKSMVKASSSLTLRWTVSAREVLRRLGGFEIIITGFQQPESSGCAKGMTRCSNDRCVWSGFKCDGKDNCGDFSDERLCSLRVPSSRAQGGDLFFEIMARPERALLPPLFSKYGSVLARLWEYCLLETLVLPLLKLSRRIVDAIKARFAGLRRRCDSCIAMAANDTVGMQDEANESEPAEDCTTPEHEATTSTDWTPHGLTPEPGESLQSEADFQEDAYGKTHCNKGSLKAVHESPQESLEAGRSRRPYRRTNTATNRRGASVKPAGKGIKPSEESGAQETPLTGPGRDAPRHVTRASDSTMSLYGPSETEDVGDLATRGDSKVIFDQLPRRIETSQPFRAVHGCKENVALPPAEVRQPFGTQKTGSVANRATQFVSRTRRRPSSFWTKSKEPKEPYSRVGDGVAPKPGYTAAKTLTLSDAETRMSKPVSSVRIFTATFCKSKLKPNKFTPRGSARAEKGSDLLPNVSSRGKEGRHQSSGNQCPPASTLLAEVTSSERNRRQPSTGAHLLESPLPKTNAGNSRRQWGNRTKNTRSRTTPRDLPKTCELTEAFDDGVAKEPNASFRNRKRWSSWMTKRRGRPQANGQQQESSSQVKLLMRDSLNIDAGTTSRTRLRQVTPDIETTDVTKPRQDQRRHKGQYRGFGTPAWRLRRCTVGMDDEVEHAAPAYYYVATEEDATTPRTDHQVPRDATSESGTMQHSGLALRKDQFSMDETALSPCPGKPLSSSAGEYVTLTPVMPTYPHHQQGHLHEQLAVAVHPHHQPAVAMFPTTGFFCGGPPETPLEMPDLPAVAAPSPDFSVNSDSEDSSSDKGGTTDPFAPECKIPLPVPYSAYDYWLEPTFIRRRNERERQRSAGQWEGHEYLPK</sequence>
<evidence type="ECO:0000256" key="2">
    <source>
        <dbReference type="PROSITE-ProRule" id="PRU00124"/>
    </source>
</evidence>
<feature type="compositionally biased region" description="Basic residues" evidence="3">
    <location>
        <begin position="663"/>
        <end position="678"/>
    </location>
</feature>
<feature type="region of interest" description="Disordered" evidence="3">
    <location>
        <begin position="543"/>
        <end position="642"/>
    </location>
</feature>
<feature type="region of interest" description="Disordered" evidence="3">
    <location>
        <begin position="774"/>
        <end position="798"/>
    </location>
</feature>
<accession>A0AAQ4EH86</accession>
<dbReference type="PANTHER" id="PTHR24652">
    <property type="entry name" value="LOW-DENSITY LIPOPROTEIN RECEPTOR CLASS A DOMAIN-CONTAINING PROTEIN 2"/>
    <property type="match status" value="1"/>
</dbReference>
<dbReference type="PROSITE" id="PS50068">
    <property type="entry name" value="LDLRA_2"/>
    <property type="match status" value="1"/>
</dbReference>
<feature type="disulfide bond" evidence="2">
    <location>
        <begin position="143"/>
        <end position="155"/>
    </location>
</feature>
<feature type="region of interest" description="Disordered" evidence="3">
    <location>
        <begin position="473"/>
        <end position="502"/>
    </location>
</feature>
<feature type="compositionally biased region" description="Polar residues" evidence="3">
    <location>
        <begin position="681"/>
        <end position="692"/>
    </location>
</feature>
<feature type="compositionally biased region" description="Basic and acidic residues" evidence="3">
    <location>
        <begin position="329"/>
        <end position="342"/>
    </location>
</feature>
<feature type="region of interest" description="Disordered" evidence="3">
    <location>
        <begin position="876"/>
        <end position="924"/>
    </location>
</feature>
<dbReference type="Gene3D" id="4.10.400.10">
    <property type="entry name" value="Low-density Lipoprotein Receptor"/>
    <property type="match status" value="1"/>
</dbReference>
<dbReference type="EMBL" id="JARKHS020015941">
    <property type="protein sequence ID" value="KAK8774011.1"/>
    <property type="molecule type" value="Genomic_DNA"/>
</dbReference>
<dbReference type="CDD" id="cd00112">
    <property type="entry name" value="LDLa"/>
    <property type="match status" value="1"/>
</dbReference>
<evidence type="ECO:0000313" key="4">
    <source>
        <dbReference type="EMBL" id="KAK8774011.1"/>
    </source>
</evidence>
<organism evidence="4 5">
    <name type="scientific">Amblyomma americanum</name>
    <name type="common">Lone star tick</name>
    <dbReference type="NCBI Taxonomy" id="6943"/>
    <lineage>
        <taxon>Eukaryota</taxon>
        <taxon>Metazoa</taxon>
        <taxon>Ecdysozoa</taxon>
        <taxon>Arthropoda</taxon>
        <taxon>Chelicerata</taxon>
        <taxon>Arachnida</taxon>
        <taxon>Acari</taxon>
        <taxon>Parasitiformes</taxon>
        <taxon>Ixodida</taxon>
        <taxon>Ixodoidea</taxon>
        <taxon>Ixodidae</taxon>
        <taxon>Amblyomminae</taxon>
        <taxon>Amblyomma</taxon>
    </lineage>
</organism>
<dbReference type="InterPro" id="IPR002172">
    <property type="entry name" value="LDrepeatLR_classA_rpt"/>
</dbReference>
<feature type="compositionally biased region" description="Basic and acidic residues" evidence="3">
    <location>
        <begin position="779"/>
        <end position="789"/>
    </location>
</feature>
<protein>
    <recommendedName>
        <fullName evidence="6">Low-density lipoprotein receptor</fullName>
    </recommendedName>
</protein>